<accession>A0A392VTC0</accession>
<feature type="region of interest" description="Disordered" evidence="1">
    <location>
        <begin position="15"/>
        <end position="47"/>
    </location>
</feature>
<keyword evidence="3" id="KW-1185">Reference proteome</keyword>
<feature type="compositionally biased region" description="Acidic residues" evidence="1">
    <location>
        <begin position="28"/>
        <end position="47"/>
    </location>
</feature>
<reference evidence="2 3" key="1">
    <citation type="journal article" date="2018" name="Front. Plant Sci.">
        <title>Red Clover (Trifolium pratense) and Zigzag Clover (T. medium) - A Picture of Genomic Similarities and Differences.</title>
        <authorList>
            <person name="Dluhosova J."/>
            <person name="Istvanek J."/>
            <person name="Nedelnik J."/>
            <person name="Repkova J."/>
        </authorList>
    </citation>
    <scope>NUCLEOTIDE SEQUENCE [LARGE SCALE GENOMIC DNA]</scope>
    <source>
        <strain evidence="3">cv. 10/8</strain>
        <tissue evidence="2">Leaf</tissue>
    </source>
</reference>
<organism evidence="2 3">
    <name type="scientific">Trifolium medium</name>
    <dbReference type="NCBI Taxonomy" id="97028"/>
    <lineage>
        <taxon>Eukaryota</taxon>
        <taxon>Viridiplantae</taxon>
        <taxon>Streptophyta</taxon>
        <taxon>Embryophyta</taxon>
        <taxon>Tracheophyta</taxon>
        <taxon>Spermatophyta</taxon>
        <taxon>Magnoliopsida</taxon>
        <taxon>eudicotyledons</taxon>
        <taxon>Gunneridae</taxon>
        <taxon>Pentapetalae</taxon>
        <taxon>rosids</taxon>
        <taxon>fabids</taxon>
        <taxon>Fabales</taxon>
        <taxon>Fabaceae</taxon>
        <taxon>Papilionoideae</taxon>
        <taxon>50 kb inversion clade</taxon>
        <taxon>NPAAA clade</taxon>
        <taxon>Hologalegina</taxon>
        <taxon>IRL clade</taxon>
        <taxon>Trifolieae</taxon>
        <taxon>Trifolium</taxon>
    </lineage>
</organism>
<evidence type="ECO:0000313" key="2">
    <source>
        <dbReference type="EMBL" id="MCI89670.1"/>
    </source>
</evidence>
<evidence type="ECO:0000256" key="1">
    <source>
        <dbReference type="SAM" id="MobiDB-lite"/>
    </source>
</evidence>
<dbReference type="Proteomes" id="UP000265520">
    <property type="component" value="Unassembled WGS sequence"/>
</dbReference>
<comment type="caution">
    <text evidence="2">The sequence shown here is derived from an EMBL/GenBank/DDBJ whole genome shotgun (WGS) entry which is preliminary data.</text>
</comment>
<sequence length="47" mass="4902">MIHAPRLEEAAAQAVIAGVDETMTDVTGSEEEETDPEAGEEESDSPG</sequence>
<name>A0A392VTC0_9FABA</name>
<dbReference type="EMBL" id="LXQA011225164">
    <property type="protein sequence ID" value="MCI89670.1"/>
    <property type="molecule type" value="Genomic_DNA"/>
</dbReference>
<feature type="non-terminal residue" evidence="2">
    <location>
        <position position="47"/>
    </location>
</feature>
<protein>
    <submittedName>
        <fullName evidence="2">Uncharacterized protein</fullName>
    </submittedName>
</protein>
<evidence type="ECO:0000313" key="3">
    <source>
        <dbReference type="Proteomes" id="UP000265520"/>
    </source>
</evidence>
<dbReference type="AlphaFoldDB" id="A0A392VTC0"/>
<proteinExistence type="predicted"/>